<accession>A0A7W7LY18</accession>
<name>A0A7W7LY18_9ACTN</name>
<comment type="caution">
    <text evidence="2">The sequence shown here is derived from an EMBL/GenBank/DDBJ whole genome shotgun (WGS) entry which is preliminary data.</text>
</comment>
<evidence type="ECO:0000313" key="3">
    <source>
        <dbReference type="Proteomes" id="UP000579523"/>
    </source>
</evidence>
<dbReference type="Proteomes" id="UP000579523">
    <property type="component" value="Unassembled WGS sequence"/>
</dbReference>
<dbReference type="AlphaFoldDB" id="A0A7W7LY18"/>
<proteinExistence type="predicted"/>
<gene>
    <name evidence="2" type="ORF">FHS37_002633</name>
</gene>
<sequence>MLIGLFNDRSGRTYEETVISAIRKTLTATAVATVVLAGSAACGTVENLSAGQKLDQAFDKLGKERSLSFELDLDTDAETLKALDAGAEPGEEMPDEVAELLSDARISVSVQSRKPLEKSGEKDFSAMAMKFSGPDGDLFEYRLVGDYTYLRADVDALAQATGNPMPPVDELPADAGAFKKLLGGEWIKISTKELEDTGGYVTGGQAPGDEEPPAEPTLDAKTQKKITKALRQVVAREVDFKTSGGSDGTEHIKATAPFRTLLTELFDELRPLTEELPPGAEVPTAKDLKDAPNEKVTADFTLRNGELAEVSVDLAGLAEKAEVEKFALVLRVGKGEKATAPAGATEVRIDELMGGFFGSMPDEAFGGEGLPEDTLE</sequence>
<reference evidence="2 3" key="1">
    <citation type="submission" date="2020-08" db="EMBL/GenBank/DDBJ databases">
        <title>Genomic Encyclopedia of Type Strains, Phase III (KMG-III): the genomes of soil and plant-associated and newly described type strains.</title>
        <authorList>
            <person name="Whitman W."/>
        </authorList>
    </citation>
    <scope>NUCLEOTIDE SEQUENCE [LARGE SCALE GENOMIC DNA]</scope>
    <source>
        <strain evidence="2 3">CECT 3273</strain>
    </source>
</reference>
<evidence type="ECO:0000256" key="1">
    <source>
        <dbReference type="SAM" id="MobiDB-lite"/>
    </source>
</evidence>
<organism evidence="2 3">
    <name type="scientific">Streptomyces griseomycini</name>
    <dbReference type="NCBI Taxonomy" id="66895"/>
    <lineage>
        <taxon>Bacteria</taxon>
        <taxon>Bacillati</taxon>
        <taxon>Actinomycetota</taxon>
        <taxon>Actinomycetes</taxon>
        <taxon>Kitasatosporales</taxon>
        <taxon>Streptomycetaceae</taxon>
        <taxon>Streptomyces</taxon>
    </lineage>
</organism>
<evidence type="ECO:0000313" key="2">
    <source>
        <dbReference type="EMBL" id="MBB4898575.1"/>
    </source>
</evidence>
<feature type="region of interest" description="Disordered" evidence="1">
    <location>
        <begin position="198"/>
        <end position="220"/>
    </location>
</feature>
<dbReference type="EMBL" id="JACHJI010000004">
    <property type="protein sequence ID" value="MBB4898575.1"/>
    <property type="molecule type" value="Genomic_DNA"/>
</dbReference>
<keyword evidence="3" id="KW-1185">Reference proteome</keyword>
<protein>
    <submittedName>
        <fullName evidence="2">Uncharacterized protein</fullName>
    </submittedName>
</protein>